<dbReference type="AlphaFoldDB" id="A0A1C4DAZ2"/>
<protein>
    <submittedName>
        <fullName evidence="1">Uncharacterized protein</fullName>
    </submittedName>
</protein>
<proteinExistence type="predicted"/>
<reference evidence="2" key="1">
    <citation type="submission" date="2016-08" db="EMBL/GenBank/DDBJ databases">
        <authorList>
            <person name="Varghese N."/>
            <person name="Submissions Spin"/>
        </authorList>
    </citation>
    <scope>NUCLEOTIDE SEQUENCE [LARGE SCALE GENOMIC DNA]</scope>
    <source>
        <strain evidence="2">SGD-1123</strain>
    </source>
</reference>
<gene>
    <name evidence="1" type="ORF">GA0061094_3702</name>
</gene>
<evidence type="ECO:0000313" key="1">
    <source>
        <dbReference type="EMBL" id="SCC28547.1"/>
    </source>
</evidence>
<name>A0A1C4DAZ2_9BACI</name>
<sequence>MWIEFVMMGDRENSTSGIITGNSAELCWFRPNLMRERFELRAGGAINIGFSLKTPLRI</sequence>
<dbReference type="Proteomes" id="UP000181997">
    <property type="component" value="Unassembled WGS sequence"/>
</dbReference>
<dbReference type="EMBL" id="FMAU01000005">
    <property type="protein sequence ID" value="SCC28547.1"/>
    <property type="molecule type" value="Genomic_DNA"/>
</dbReference>
<evidence type="ECO:0000313" key="2">
    <source>
        <dbReference type="Proteomes" id="UP000181997"/>
    </source>
</evidence>
<organism evidence="1 2">
    <name type="scientific">[Bacillus] enclensis</name>
    <dbReference type="NCBI Taxonomy" id="1402860"/>
    <lineage>
        <taxon>Bacteria</taxon>
        <taxon>Bacillati</taxon>
        <taxon>Bacillota</taxon>
        <taxon>Bacilli</taxon>
        <taxon>Bacillales</taxon>
        <taxon>Bacillaceae</taxon>
        <taxon>Rossellomorea</taxon>
    </lineage>
</organism>
<keyword evidence="2" id="KW-1185">Reference proteome</keyword>
<accession>A0A1C4DAZ2</accession>